<evidence type="ECO:0000313" key="3">
    <source>
        <dbReference type="Proteomes" id="UP000184063"/>
    </source>
</evidence>
<dbReference type="Proteomes" id="UP000184063">
    <property type="component" value="Unassembled WGS sequence"/>
</dbReference>
<evidence type="ECO:0000313" key="2">
    <source>
        <dbReference type="EMBL" id="OJZ85700.1"/>
    </source>
</evidence>
<accession>A0A1M3TG09</accession>
<name>A0A1M3TG09_ASPLC</name>
<proteinExistence type="predicted"/>
<protein>
    <submittedName>
        <fullName evidence="2">Uncharacterized protein</fullName>
    </submittedName>
</protein>
<dbReference type="OrthoDB" id="10288861at2759"/>
<dbReference type="EMBL" id="KV878242">
    <property type="protein sequence ID" value="OJZ85700.1"/>
    <property type="molecule type" value="Genomic_DNA"/>
</dbReference>
<feature type="region of interest" description="Disordered" evidence="1">
    <location>
        <begin position="34"/>
        <end position="100"/>
    </location>
</feature>
<dbReference type="AlphaFoldDB" id="A0A1M3TG09"/>
<gene>
    <name evidence="2" type="ORF">ASPFODRAFT_33346</name>
</gene>
<reference evidence="3" key="1">
    <citation type="journal article" date="2017" name="Genome Biol.">
        <title>Comparative genomics reveals high biological diversity and specific adaptations in the industrially and medically important fungal genus Aspergillus.</title>
        <authorList>
            <person name="de Vries R.P."/>
            <person name="Riley R."/>
            <person name="Wiebenga A."/>
            <person name="Aguilar-Osorio G."/>
            <person name="Amillis S."/>
            <person name="Uchima C.A."/>
            <person name="Anderluh G."/>
            <person name="Asadollahi M."/>
            <person name="Askin M."/>
            <person name="Barry K."/>
            <person name="Battaglia E."/>
            <person name="Bayram O."/>
            <person name="Benocci T."/>
            <person name="Braus-Stromeyer S.A."/>
            <person name="Caldana C."/>
            <person name="Canovas D."/>
            <person name="Cerqueira G.C."/>
            <person name="Chen F."/>
            <person name="Chen W."/>
            <person name="Choi C."/>
            <person name="Clum A."/>
            <person name="Dos Santos R.A."/>
            <person name="Damasio A.R."/>
            <person name="Diallinas G."/>
            <person name="Emri T."/>
            <person name="Fekete E."/>
            <person name="Flipphi M."/>
            <person name="Freyberg S."/>
            <person name="Gallo A."/>
            <person name="Gournas C."/>
            <person name="Habgood R."/>
            <person name="Hainaut M."/>
            <person name="Harispe M.L."/>
            <person name="Henrissat B."/>
            <person name="Hilden K.S."/>
            <person name="Hope R."/>
            <person name="Hossain A."/>
            <person name="Karabika E."/>
            <person name="Karaffa L."/>
            <person name="Karanyi Z."/>
            <person name="Krasevec N."/>
            <person name="Kuo A."/>
            <person name="Kusch H."/>
            <person name="LaButti K."/>
            <person name="Lagendijk E.L."/>
            <person name="Lapidus A."/>
            <person name="Levasseur A."/>
            <person name="Lindquist E."/>
            <person name="Lipzen A."/>
            <person name="Logrieco A.F."/>
            <person name="MacCabe A."/>
            <person name="Maekelae M.R."/>
            <person name="Malavazi I."/>
            <person name="Melin P."/>
            <person name="Meyer V."/>
            <person name="Mielnichuk N."/>
            <person name="Miskei M."/>
            <person name="Molnar A.P."/>
            <person name="Mule G."/>
            <person name="Ngan C.Y."/>
            <person name="Orejas M."/>
            <person name="Orosz E."/>
            <person name="Ouedraogo J.P."/>
            <person name="Overkamp K.M."/>
            <person name="Park H.-S."/>
            <person name="Perrone G."/>
            <person name="Piumi F."/>
            <person name="Punt P.J."/>
            <person name="Ram A.F."/>
            <person name="Ramon A."/>
            <person name="Rauscher S."/>
            <person name="Record E."/>
            <person name="Riano-Pachon D.M."/>
            <person name="Robert V."/>
            <person name="Roehrig J."/>
            <person name="Ruller R."/>
            <person name="Salamov A."/>
            <person name="Salih N.S."/>
            <person name="Samson R.A."/>
            <person name="Sandor E."/>
            <person name="Sanguinetti M."/>
            <person name="Schuetze T."/>
            <person name="Sepcic K."/>
            <person name="Shelest E."/>
            <person name="Sherlock G."/>
            <person name="Sophianopoulou V."/>
            <person name="Squina F.M."/>
            <person name="Sun H."/>
            <person name="Susca A."/>
            <person name="Todd R.B."/>
            <person name="Tsang A."/>
            <person name="Unkles S.E."/>
            <person name="van de Wiele N."/>
            <person name="van Rossen-Uffink D."/>
            <person name="Oliveira J.V."/>
            <person name="Vesth T.C."/>
            <person name="Visser J."/>
            <person name="Yu J.-H."/>
            <person name="Zhou M."/>
            <person name="Andersen M.R."/>
            <person name="Archer D.B."/>
            <person name="Baker S.E."/>
            <person name="Benoit I."/>
            <person name="Brakhage A.A."/>
            <person name="Braus G.H."/>
            <person name="Fischer R."/>
            <person name="Frisvad J.C."/>
            <person name="Goldman G.H."/>
            <person name="Houbraken J."/>
            <person name="Oakley B."/>
            <person name="Pocsi I."/>
            <person name="Scazzocchio C."/>
            <person name="Seiboth B."/>
            <person name="vanKuyk P.A."/>
            <person name="Wortman J."/>
            <person name="Dyer P.S."/>
            <person name="Grigoriev I.V."/>
        </authorList>
    </citation>
    <scope>NUCLEOTIDE SEQUENCE [LARGE SCALE GENOMIC DNA]</scope>
    <source>
        <strain evidence="3">CBS 106.47</strain>
    </source>
</reference>
<sequence length="100" mass="11307">MDSIPRRIEYMEGSAKPGNSSLPLPVPIPRQAIQNERRGGKKALTQVRHSKHTNANNADNNDIAYLSRTPQPSSLERLHTFPRDDSERKVQYKGDGKVDR</sequence>
<feature type="compositionally biased region" description="Basic and acidic residues" evidence="1">
    <location>
        <begin position="76"/>
        <end position="100"/>
    </location>
</feature>
<dbReference type="VEuPathDB" id="FungiDB:ASPFODRAFT_33346"/>
<organism evidence="2 3">
    <name type="scientific">Aspergillus luchuensis (strain CBS 106.47)</name>
    <dbReference type="NCBI Taxonomy" id="1137211"/>
    <lineage>
        <taxon>Eukaryota</taxon>
        <taxon>Fungi</taxon>
        <taxon>Dikarya</taxon>
        <taxon>Ascomycota</taxon>
        <taxon>Pezizomycotina</taxon>
        <taxon>Eurotiomycetes</taxon>
        <taxon>Eurotiomycetidae</taxon>
        <taxon>Eurotiales</taxon>
        <taxon>Aspergillaceae</taxon>
        <taxon>Aspergillus</taxon>
        <taxon>Aspergillus subgen. Circumdati</taxon>
    </lineage>
</organism>
<evidence type="ECO:0000256" key="1">
    <source>
        <dbReference type="SAM" id="MobiDB-lite"/>
    </source>
</evidence>